<dbReference type="Proteomes" id="UP001558613">
    <property type="component" value="Unassembled WGS sequence"/>
</dbReference>
<evidence type="ECO:0000313" key="2">
    <source>
        <dbReference type="Proteomes" id="UP001558613"/>
    </source>
</evidence>
<keyword evidence="2" id="KW-1185">Reference proteome</keyword>
<gene>
    <name evidence="1" type="ORF">QQF64_014111</name>
</gene>
<reference evidence="1 2" key="1">
    <citation type="submission" date="2023-09" db="EMBL/GenBank/DDBJ databases">
        <authorList>
            <person name="Wang M."/>
        </authorList>
    </citation>
    <scope>NUCLEOTIDE SEQUENCE [LARGE SCALE GENOMIC DNA]</scope>
    <source>
        <strain evidence="1">GT-2023</strain>
        <tissue evidence="1">Liver</tissue>
    </source>
</reference>
<proteinExistence type="predicted"/>
<accession>A0ABR3LU99</accession>
<organism evidence="1 2">
    <name type="scientific">Cirrhinus molitorella</name>
    <name type="common">mud carp</name>
    <dbReference type="NCBI Taxonomy" id="172907"/>
    <lineage>
        <taxon>Eukaryota</taxon>
        <taxon>Metazoa</taxon>
        <taxon>Chordata</taxon>
        <taxon>Craniata</taxon>
        <taxon>Vertebrata</taxon>
        <taxon>Euteleostomi</taxon>
        <taxon>Actinopterygii</taxon>
        <taxon>Neopterygii</taxon>
        <taxon>Teleostei</taxon>
        <taxon>Ostariophysi</taxon>
        <taxon>Cypriniformes</taxon>
        <taxon>Cyprinidae</taxon>
        <taxon>Labeoninae</taxon>
        <taxon>Labeonini</taxon>
        <taxon>Cirrhinus</taxon>
    </lineage>
</organism>
<protein>
    <submittedName>
        <fullName evidence="1">Uncharacterized protein</fullName>
    </submittedName>
</protein>
<evidence type="ECO:0000313" key="1">
    <source>
        <dbReference type="EMBL" id="KAL1256050.1"/>
    </source>
</evidence>
<comment type="caution">
    <text evidence="1">The sequence shown here is derived from an EMBL/GenBank/DDBJ whole genome shotgun (WGS) entry which is preliminary data.</text>
</comment>
<sequence>MGASGSKEETFIEHAKCYLTITLIIRSTIYKISGLPSLTKTSNMDLLVHLNDCCGTRECNQGCSTLSTLLKLTQNTVQRLRRCCLITTEV</sequence>
<dbReference type="EMBL" id="JAYMGO010000019">
    <property type="protein sequence ID" value="KAL1256050.1"/>
    <property type="molecule type" value="Genomic_DNA"/>
</dbReference>
<name>A0ABR3LU99_9TELE</name>